<protein>
    <submittedName>
        <fullName evidence="2">Glycosyl transferase family 2</fullName>
    </submittedName>
</protein>
<dbReference type="KEGG" id="ssm:Spirs_4242"/>
<dbReference type="Proteomes" id="UP000002318">
    <property type="component" value="Chromosome"/>
</dbReference>
<dbReference type="AlphaFoldDB" id="E1R9Z7"/>
<sequence>MKNDNMLISVMIPTYNQEHFIAQAVDGILRQDYENIEVIISDDCSTDGTFEKIKPFLDDPRVRYYKNNITIGSTENYKKTLYERTHGDWVINIDGDDILTECHYFSHAMRIAMKTRNVSIIYADKGIIKPDQPSSYKRTLSKTDFKILSGEEILLTYWKKHYQLNHLTALYDRKLAVSIDFYCSDIISSDLESLLRLLPGHNVVYIPKIVGMWRSHGDNASRVQDVDTRLENISYVMTVYRYLEEHNYYSRIKRMYWKNKMLYYRIRSSIAILLAKEGVKGGFEFWRKSLSLYPLLTLLSAFDARTIYHLLQRWLPLFRAEHEEI</sequence>
<evidence type="ECO:0000313" key="3">
    <source>
        <dbReference type="Proteomes" id="UP000002318"/>
    </source>
</evidence>
<dbReference type="GO" id="GO:0016758">
    <property type="term" value="F:hexosyltransferase activity"/>
    <property type="evidence" value="ECO:0007669"/>
    <property type="project" value="UniProtKB-ARBA"/>
</dbReference>
<dbReference type="HOGENOM" id="CLU_828190_0_0_12"/>
<dbReference type="CAZy" id="GT2">
    <property type="family name" value="Glycosyltransferase Family 2"/>
</dbReference>
<dbReference type="OrthoDB" id="9811884at2"/>
<dbReference type="InterPro" id="IPR001173">
    <property type="entry name" value="Glyco_trans_2-like"/>
</dbReference>
<dbReference type="STRING" id="573413.Spirs_4242"/>
<reference evidence="2 3" key="1">
    <citation type="journal article" date="2010" name="Stand. Genomic Sci.">
        <title>Complete genome sequence of Spirochaeta smaragdinae type strain (SEBR 4228).</title>
        <authorList>
            <person name="Mavromatis K."/>
            <person name="Yasawong M."/>
            <person name="Chertkov O."/>
            <person name="Lapidus A."/>
            <person name="Lucas S."/>
            <person name="Nolan M."/>
            <person name="Del Rio T.G."/>
            <person name="Tice H."/>
            <person name="Cheng J.F."/>
            <person name="Pitluck S."/>
            <person name="Liolios K."/>
            <person name="Ivanova N."/>
            <person name="Tapia R."/>
            <person name="Han C."/>
            <person name="Bruce D."/>
            <person name="Goodwin L."/>
            <person name="Pati A."/>
            <person name="Chen A."/>
            <person name="Palaniappan K."/>
            <person name="Land M."/>
            <person name="Hauser L."/>
            <person name="Chang Y.J."/>
            <person name="Jeffries C.D."/>
            <person name="Detter J.C."/>
            <person name="Rohde M."/>
            <person name="Brambilla E."/>
            <person name="Spring S."/>
            <person name="Goker M."/>
            <person name="Sikorski J."/>
            <person name="Woyke T."/>
            <person name="Bristow J."/>
            <person name="Eisen J.A."/>
            <person name="Markowitz V."/>
            <person name="Hugenholtz P."/>
            <person name="Klenk H.P."/>
            <person name="Kyrpides N.C."/>
        </authorList>
    </citation>
    <scope>NUCLEOTIDE SEQUENCE [LARGE SCALE GENOMIC DNA]</scope>
    <source>
        <strain evidence="3">DSM 11293 / JCM 15392 / SEBR 4228</strain>
    </source>
</reference>
<evidence type="ECO:0000313" key="2">
    <source>
        <dbReference type="EMBL" id="ADK83316.1"/>
    </source>
</evidence>
<dbReference type="RefSeq" id="WP_013256772.1">
    <property type="nucleotide sequence ID" value="NC_014364.1"/>
</dbReference>
<dbReference type="InterPro" id="IPR029044">
    <property type="entry name" value="Nucleotide-diphossugar_trans"/>
</dbReference>
<gene>
    <name evidence="2" type="ordered locus">Spirs_4242</name>
</gene>
<organism evidence="2 3">
    <name type="scientific">Sediminispirochaeta smaragdinae (strain DSM 11293 / JCM 15392 / SEBR 4228)</name>
    <name type="common">Spirochaeta smaragdinae</name>
    <dbReference type="NCBI Taxonomy" id="573413"/>
    <lineage>
        <taxon>Bacteria</taxon>
        <taxon>Pseudomonadati</taxon>
        <taxon>Spirochaetota</taxon>
        <taxon>Spirochaetia</taxon>
        <taxon>Spirochaetales</taxon>
        <taxon>Spirochaetaceae</taxon>
        <taxon>Sediminispirochaeta</taxon>
    </lineage>
</organism>
<dbReference type="eggNOG" id="COG0463">
    <property type="taxonomic scope" value="Bacteria"/>
</dbReference>
<dbReference type="PANTHER" id="PTHR22916:SF3">
    <property type="entry name" value="UDP-GLCNAC:BETAGAL BETA-1,3-N-ACETYLGLUCOSAMINYLTRANSFERASE-LIKE PROTEIN 1"/>
    <property type="match status" value="1"/>
</dbReference>
<feature type="domain" description="Glycosyltransferase 2-like" evidence="1">
    <location>
        <begin position="9"/>
        <end position="101"/>
    </location>
</feature>
<evidence type="ECO:0000259" key="1">
    <source>
        <dbReference type="Pfam" id="PF00535"/>
    </source>
</evidence>
<dbReference type="EMBL" id="CP002116">
    <property type="protein sequence ID" value="ADK83316.1"/>
    <property type="molecule type" value="Genomic_DNA"/>
</dbReference>
<keyword evidence="3" id="KW-1185">Reference proteome</keyword>
<name>E1R9Z7_SEDSS</name>
<proteinExistence type="predicted"/>
<accession>E1R9Z7</accession>
<dbReference type="Pfam" id="PF00535">
    <property type="entry name" value="Glycos_transf_2"/>
    <property type="match status" value="1"/>
</dbReference>
<dbReference type="Gene3D" id="3.90.550.10">
    <property type="entry name" value="Spore Coat Polysaccharide Biosynthesis Protein SpsA, Chain A"/>
    <property type="match status" value="1"/>
</dbReference>
<dbReference type="PANTHER" id="PTHR22916">
    <property type="entry name" value="GLYCOSYLTRANSFERASE"/>
    <property type="match status" value="1"/>
</dbReference>
<keyword evidence="2" id="KW-0808">Transferase</keyword>
<dbReference type="SUPFAM" id="SSF53448">
    <property type="entry name" value="Nucleotide-diphospho-sugar transferases"/>
    <property type="match status" value="1"/>
</dbReference>
<dbReference type="CDD" id="cd00761">
    <property type="entry name" value="Glyco_tranf_GTA_type"/>
    <property type="match status" value="1"/>
</dbReference>